<organism evidence="1 2">
    <name type="scientific">Paramecium bursaria Chlorella virus NY2A</name>
    <name type="common">PBCV-NY2A</name>
    <dbReference type="NCBI Taxonomy" id="46021"/>
    <lineage>
        <taxon>Viruses</taxon>
        <taxon>Varidnaviria</taxon>
        <taxon>Bamfordvirae</taxon>
        <taxon>Nucleocytoviricota</taxon>
        <taxon>Megaviricetes</taxon>
        <taxon>Algavirales</taxon>
        <taxon>Phycodnaviridae</taxon>
        <taxon>Chlorovirus</taxon>
        <taxon>Chlorovirus americanus</taxon>
    </lineage>
</organism>
<reference evidence="1 2" key="1">
    <citation type="journal article" date="2007" name="Virology">
        <title>Sequence and annotation of the 369-kb NY-2A and the 345-kb AR158 viruses that infect Chlorella NC64A.</title>
        <authorList>
            <person name="Fitzgerald L.A."/>
            <person name="Graves M.V."/>
            <person name="Li X."/>
            <person name="Feldblyum T."/>
            <person name="Nierman W.C."/>
            <person name="Van Etten J.L."/>
        </authorList>
    </citation>
    <scope>NUCLEOTIDE SEQUENCE [LARGE SCALE GENOMIC DNA]</scope>
    <source>
        <strain evidence="1 2">NY-2A</strain>
    </source>
</reference>
<dbReference type="GeneID" id="5659214"/>
<dbReference type="RefSeq" id="YP_001497216.1">
    <property type="nucleotide sequence ID" value="NC_009898.1"/>
</dbReference>
<gene>
    <name evidence="1" type="primary">b020R</name>
    <name evidence="1" type="ORF">NY2A_b020R</name>
</gene>
<dbReference type="Proteomes" id="UP000202419">
    <property type="component" value="Segment"/>
</dbReference>
<evidence type="ECO:0000313" key="2">
    <source>
        <dbReference type="Proteomes" id="UP000202419"/>
    </source>
</evidence>
<name>A7IVP5_PBCVN</name>
<proteinExistence type="predicted"/>
<sequence length="68" mass="8040">MMERRIAIVVDSIRIRSHIKQFLSDRFTTISSSKMKRIFTTLIRYVGVCTALEQINDEFYSTMNDCQM</sequence>
<keyword evidence="2" id="KW-1185">Reference proteome</keyword>
<dbReference type="EMBL" id="DQ491002">
    <property type="protein sequence ID" value="ABT14419.1"/>
    <property type="molecule type" value="Genomic_DNA"/>
</dbReference>
<evidence type="ECO:0000313" key="1">
    <source>
        <dbReference type="EMBL" id="ABT14419.1"/>
    </source>
</evidence>
<protein>
    <submittedName>
        <fullName evidence="1">Uncharacterized protein b020R</fullName>
    </submittedName>
</protein>
<organismHost>
    <name type="scientific">Chlorella</name>
    <dbReference type="NCBI Taxonomy" id="3071"/>
</organismHost>
<accession>A7IVP5</accession>
<dbReference type="KEGG" id="vg:5659214"/>